<sequence>MSATDAEEHSIGTCDNSVLKEYLLLKVPRLVLDLRPDSAFHQAHIASSYHISSVLELKSRYSYLPPRNVPFLVIADQDQHQQVVEAFSSTPSARLLFLSDSTLPSSSEQQARKDGNPTQTLSSNAFFDAAQRLGLVRSSASHRQRIASPPPSQSSDGHDIPELLFRPSNAVHRTVLNLEANPHHDGAFRVLDLGCGAARDLAWILHGSRFRPSSRIWTGVGIDNWNAVLKRAQQLTQDLYLSPHQLVESPQAPSTTPLCETLLWSKCSDDGFLEPLTGTGKGKPIRAASDNEQLWGEYLQVGLAPLLPATDSRQEKVSEQAKFDLITCIRFHPRPLLPRLSHLVRIGGIVLLSHFVTLSDAEREVAIKAHPQATIDYDSPAPEGRIQPGEVERLVDTWNASTAEPGLTWIIDSQRLEPIEDGRIIKSVVLRKVAVATAAAV</sequence>
<protein>
    <recommendedName>
        <fullName evidence="4">Rhodanese domain-containing protein</fullName>
    </recommendedName>
</protein>
<accession>A0A5C3DYP6</accession>
<dbReference type="InterPro" id="IPR029063">
    <property type="entry name" value="SAM-dependent_MTases_sf"/>
</dbReference>
<organism evidence="2 3">
    <name type="scientific">Ustilago trichophora</name>
    <dbReference type="NCBI Taxonomy" id="86804"/>
    <lineage>
        <taxon>Eukaryota</taxon>
        <taxon>Fungi</taxon>
        <taxon>Dikarya</taxon>
        <taxon>Basidiomycota</taxon>
        <taxon>Ustilaginomycotina</taxon>
        <taxon>Ustilaginomycetes</taxon>
        <taxon>Ustilaginales</taxon>
        <taxon>Ustilaginaceae</taxon>
        <taxon>Ustilago</taxon>
    </lineage>
</organism>
<reference evidence="2 3" key="1">
    <citation type="submission" date="2018-03" db="EMBL/GenBank/DDBJ databases">
        <authorList>
            <person name="Guldener U."/>
        </authorList>
    </citation>
    <scope>NUCLEOTIDE SEQUENCE [LARGE SCALE GENOMIC DNA]</scope>
    <source>
        <strain evidence="2 3">NBRC100155</strain>
    </source>
</reference>
<evidence type="ECO:0008006" key="4">
    <source>
        <dbReference type="Google" id="ProtNLM"/>
    </source>
</evidence>
<evidence type="ECO:0000256" key="1">
    <source>
        <dbReference type="SAM" id="MobiDB-lite"/>
    </source>
</evidence>
<dbReference type="Gene3D" id="3.40.50.150">
    <property type="entry name" value="Vaccinia Virus protein VP39"/>
    <property type="match status" value="1"/>
</dbReference>
<evidence type="ECO:0000313" key="3">
    <source>
        <dbReference type="Proteomes" id="UP000324022"/>
    </source>
</evidence>
<dbReference type="EMBL" id="OOIN01000005">
    <property type="protein sequence ID" value="SPO23553.1"/>
    <property type="molecule type" value="Genomic_DNA"/>
</dbReference>
<feature type="region of interest" description="Disordered" evidence="1">
    <location>
        <begin position="138"/>
        <end position="162"/>
    </location>
</feature>
<dbReference type="SUPFAM" id="SSF53335">
    <property type="entry name" value="S-adenosyl-L-methionine-dependent methyltransferases"/>
    <property type="match status" value="1"/>
</dbReference>
<gene>
    <name evidence="2" type="ORF">UTRI_02232</name>
</gene>
<dbReference type="OrthoDB" id="74240at2759"/>
<dbReference type="Proteomes" id="UP000324022">
    <property type="component" value="Unassembled WGS sequence"/>
</dbReference>
<keyword evidence="3" id="KW-1185">Reference proteome</keyword>
<dbReference type="AlphaFoldDB" id="A0A5C3DYP6"/>
<proteinExistence type="predicted"/>
<name>A0A5C3DYP6_9BASI</name>
<evidence type="ECO:0000313" key="2">
    <source>
        <dbReference type="EMBL" id="SPO23553.1"/>
    </source>
</evidence>